<keyword evidence="6" id="KW-1185">Reference proteome</keyword>
<name>A0ABY3MAT1_9FLAO</name>
<evidence type="ECO:0000256" key="2">
    <source>
        <dbReference type="ARBA" id="ARBA00022676"/>
    </source>
</evidence>
<protein>
    <submittedName>
        <fullName evidence="5">Glycosyltransferase</fullName>
    </submittedName>
</protein>
<evidence type="ECO:0000259" key="4">
    <source>
        <dbReference type="Pfam" id="PF00535"/>
    </source>
</evidence>
<proteinExistence type="inferred from homology"/>
<comment type="similarity">
    <text evidence="1">Belongs to the glycosyltransferase 2 family.</text>
</comment>
<organism evidence="5 6">
    <name type="scientific">Bizionia gelidisalsuginis</name>
    <dbReference type="NCBI Taxonomy" id="291188"/>
    <lineage>
        <taxon>Bacteria</taxon>
        <taxon>Pseudomonadati</taxon>
        <taxon>Bacteroidota</taxon>
        <taxon>Flavobacteriia</taxon>
        <taxon>Flavobacteriales</taxon>
        <taxon>Flavobacteriaceae</taxon>
        <taxon>Bizionia</taxon>
    </lineage>
</organism>
<dbReference type="Gene3D" id="3.90.550.10">
    <property type="entry name" value="Spore Coat Polysaccharide Biosynthesis Protein SpsA, Chain A"/>
    <property type="match status" value="1"/>
</dbReference>
<comment type="caution">
    <text evidence="5">The sequence shown here is derived from an EMBL/GenBank/DDBJ whole genome shotgun (WGS) entry which is preliminary data.</text>
</comment>
<gene>
    <name evidence="5" type="ORF">ES677_07940</name>
</gene>
<accession>A0ABY3MAT1</accession>
<dbReference type="InterPro" id="IPR001173">
    <property type="entry name" value="Glyco_trans_2-like"/>
</dbReference>
<keyword evidence="3" id="KW-0808">Transferase</keyword>
<evidence type="ECO:0000256" key="1">
    <source>
        <dbReference type="ARBA" id="ARBA00006739"/>
    </source>
</evidence>
<keyword evidence="2" id="KW-0328">Glycosyltransferase</keyword>
<dbReference type="RefSeq" id="WP_148380959.1">
    <property type="nucleotide sequence ID" value="NZ_VSKN01000008.1"/>
</dbReference>
<dbReference type="SUPFAM" id="SSF53448">
    <property type="entry name" value="Nucleotide-diphospho-sugar transferases"/>
    <property type="match status" value="1"/>
</dbReference>
<feature type="domain" description="Glycosyltransferase 2-like" evidence="4">
    <location>
        <begin position="5"/>
        <end position="139"/>
    </location>
</feature>
<dbReference type="InterPro" id="IPR029044">
    <property type="entry name" value="Nucleotide-diphossugar_trans"/>
</dbReference>
<evidence type="ECO:0000313" key="6">
    <source>
        <dbReference type="Proteomes" id="UP000323621"/>
    </source>
</evidence>
<dbReference type="PANTHER" id="PTHR43630:SF1">
    <property type="entry name" value="POLY-BETA-1,6-N-ACETYL-D-GLUCOSAMINE SYNTHASE"/>
    <property type="match status" value="1"/>
</dbReference>
<evidence type="ECO:0000256" key="3">
    <source>
        <dbReference type="ARBA" id="ARBA00022679"/>
    </source>
</evidence>
<evidence type="ECO:0000313" key="5">
    <source>
        <dbReference type="EMBL" id="TYC12871.1"/>
    </source>
</evidence>
<dbReference type="PANTHER" id="PTHR43630">
    <property type="entry name" value="POLY-BETA-1,6-N-ACETYL-D-GLUCOSAMINE SYNTHASE"/>
    <property type="match status" value="1"/>
</dbReference>
<dbReference type="Proteomes" id="UP000323621">
    <property type="component" value="Unassembled WGS sequence"/>
</dbReference>
<dbReference type="Pfam" id="PF00535">
    <property type="entry name" value="Glycos_transf_2"/>
    <property type="match status" value="1"/>
</dbReference>
<reference evidence="5 6" key="1">
    <citation type="submission" date="2019-08" db="EMBL/GenBank/DDBJ databases">
        <title>Genomes of Antarctic Bizionia species.</title>
        <authorList>
            <person name="Bowman J.P."/>
        </authorList>
    </citation>
    <scope>NUCLEOTIDE SEQUENCE [LARGE SCALE GENOMIC DNA]</scope>
    <source>
        <strain evidence="5 6">IC164</strain>
    </source>
</reference>
<sequence>MNIYIVIPAHNEDRCIGLMLQSLVEQTVLPKQVVVVNDNSTDGTEAIISKYTTAFPWIQSINIQSSIDHIPGTKVINAFYKGLETLDNDYDVLCKFDADIILPNTYLEAVIALFQSEDTVGIAGGLAYIKKGNIWVYETIASKKHVRGPFKAYRKECFEAIGGLKRSIGWDTLDVLLAQYYGWTIKTDTSLHVKHLKPTGKTYHKSSKFLQGEALYKMRFGIALTTLSALKSAVSRRSITYFIDTIQGYFKAQSHNITPLVTKEQGEFIRGIRWEGVKRKLGL</sequence>
<dbReference type="EMBL" id="VSKN01000008">
    <property type="protein sequence ID" value="TYC12871.1"/>
    <property type="molecule type" value="Genomic_DNA"/>
</dbReference>